<dbReference type="GO" id="GO:0003847">
    <property type="term" value="F:1-alkyl-2-acetylglycerophosphocholine esterase activity"/>
    <property type="evidence" value="ECO:0007669"/>
    <property type="project" value="TreeGrafter"/>
</dbReference>
<comment type="caution">
    <text evidence="5">The sequence shown here is derived from an EMBL/GenBank/DDBJ whole genome shotgun (WGS) entry which is preliminary data.</text>
</comment>
<evidence type="ECO:0000256" key="2">
    <source>
        <dbReference type="ARBA" id="ARBA00022963"/>
    </source>
</evidence>
<evidence type="ECO:0000256" key="1">
    <source>
        <dbReference type="ARBA" id="ARBA00022801"/>
    </source>
</evidence>
<evidence type="ECO:0000313" key="5">
    <source>
        <dbReference type="EMBL" id="MBB4688436.1"/>
    </source>
</evidence>
<dbReference type="RefSeq" id="WP_184783128.1">
    <property type="nucleotide sequence ID" value="NZ_JACHMG010000001.1"/>
</dbReference>
<dbReference type="Proteomes" id="UP000581769">
    <property type="component" value="Unassembled WGS sequence"/>
</dbReference>
<gene>
    <name evidence="5" type="ORF">BJY18_005921</name>
</gene>
<dbReference type="PANTHER" id="PTHR10272">
    <property type="entry name" value="PLATELET-ACTIVATING FACTOR ACETYLHYDROLASE"/>
    <property type="match status" value="1"/>
</dbReference>
<dbReference type="PANTHER" id="PTHR10272:SF0">
    <property type="entry name" value="PLATELET-ACTIVATING FACTOR ACETYLHYDROLASE"/>
    <property type="match status" value="1"/>
</dbReference>
<dbReference type="SUPFAM" id="SSF53474">
    <property type="entry name" value="alpha/beta-Hydrolases"/>
    <property type="match status" value="1"/>
</dbReference>
<evidence type="ECO:0000256" key="3">
    <source>
        <dbReference type="ARBA" id="ARBA00023098"/>
    </source>
</evidence>
<dbReference type="InterPro" id="IPR029058">
    <property type="entry name" value="AB_hydrolase_fold"/>
</dbReference>
<feature type="chain" id="PRO_5032783102" evidence="4">
    <location>
        <begin position="24"/>
        <end position="359"/>
    </location>
</feature>
<keyword evidence="2" id="KW-0442">Lipid degradation</keyword>
<dbReference type="Pfam" id="PF03403">
    <property type="entry name" value="PAF-AH_p_II"/>
    <property type="match status" value="1"/>
</dbReference>
<feature type="signal peptide" evidence="4">
    <location>
        <begin position="1"/>
        <end position="23"/>
    </location>
</feature>
<dbReference type="Gene3D" id="3.40.50.1820">
    <property type="entry name" value="alpha/beta hydrolase"/>
    <property type="match status" value="1"/>
</dbReference>
<reference evidence="5 6" key="1">
    <citation type="submission" date="2020-08" db="EMBL/GenBank/DDBJ databases">
        <title>Sequencing the genomes of 1000 actinobacteria strains.</title>
        <authorList>
            <person name="Klenk H.-P."/>
        </authorList>
    </citation>
    <scope>NUCLEOTIDE SEQUENCE [LARGE SCALE GENOMIC DNA]</scope>
    <source>
        <strain evidence="5 6">DSM 45859</strain>
    </source>
</reference>
<accession>A0A840J0F2</accession>
<sequence>MRKRLLLLLSAAILAVTSGTATAEVAPVTVTLPQPSGPHAIGERDVHLVDPVRHRELMVSVWYPAEPGTGPRAPYLPAPAADYFDQGAAPILGIEPGRVDWAAIETHARAGAAPKGRWPVLVYSPGWGSLRQLATASAEDLASRGYVVVTVDHTGEAPFVVFPDGRMVTADHGPDLEADLRVRVADEQFVLDRLPGIPGLGRAMDLSHVGAFGHSYGGDTAAEMATVDSRVDAAADLDGFLAYDVDGQRLTRAAAEGVPRPVLLMGSAGSTRNGEVRSHRTSPAWKSLWEHTTAPKYDVPLPTGMHYSFTDLQWLLPQLARKLPVDPAVRQTRIGTIDPAVSGAVQRGMLTTFFGRTLH</sequence>
<keyword evidence="3" id="KW-0443">Lipid metabolism</keyword>
<proteinExistence type="predicted"/>
<name>A0A840J0F2_9PSEU</name>
<organism evidence="5 6">
    <name type="scientific">Amycolatopsis jiangsuensis</name>
    <dbReference type="NCBI Taxonomy" id="1181879"/>
    <lineage>
        <taxon>Bacteria</taxon>
        <taxon>Bacillati</taxon>
        <taxon>Actinomycetota</taxon>
        <taxon>Actinomycetes</taxon>
        <taxon>Pseudonocardiales</taxon>
        <taxon>Pseudonocardiaceae</taxon>
        <taxon>Amycolatopsis</taxon>
    </lineage>
</organism>
<protein>
    <submittedName>
        <fullName evidence="5">Dienelactone hydrolase</fullName>
    </submittedName>
</protein>
<keyword evidence="4" id="KW-0732">Signal</keyword>
<dbReference type="EMBL" id="JACHMG010000001">
    <property type="protein sequence ID" value="MBB4688436.1"/>
    <property type="molecule type" value="Genomic_DNA"/>
</dbReference>
<keyword evidence="1 5" id="KW-0378">Hydrolase</keyword>
<keyword evidence="6" id="KW-1185">Reference proteome</keyword>
<evidence type="ECO:0000313" key="6">
    <source>
        <dbReference type="Proteomes" id="UP000581769"/>
    </source>
</evidence>
<dbReference type="AlphaFoldDB" id="A0A840J0F2"/>
<evidence type="ECO:0000256" key="4">
    <source>
        <dbReference type="SAM" id="SignalP"/>
    </source>
</evidence>
<dbReference type="GO" id="GO:0016042">
    <property type="term" value="P:lipid catabolic process"/>
    <property type="evidence" value="ECO:0007669"/>
    <property type="project" value="UniProtKB-KW"/>
</dbReference>